<dbReference type="EMBL" id="LAZR01005288">
    <property type="protein sequence ID" value="KKN01199.1"/>
    <property type="molecule type" value="Genomic_DNA"/>
</dbReference>
<sequence>MVNISADIPAHDDDLVGDELTTLIVNYRWRRIITPLLLPLTRDDFWTGTPTEIEDATYKAIDLIEDLYTPDVIGGDMNYLGAFIGRTTSILATLAGVFVSFGTPSGSLTHDVGGFFDPAEPERLTVPIGGAGFYHCHARGLAFGSVNSGVIRIHRGISGVQTSAISGDPNAVSLHCAVVTFFDEGEFIILEARTISGTRLFSPYSLNPNAFEFGMYRVGVVAP</sequence>
<reference evidence="1" key="1">
    <citation type="journal article" date="2015" name="Nature">
        <title>Complex archaea that bridge the gap between prokaryotes and eukaryotes.</title>
        <authorList>
            <person name="Spang A."/>
            <person name="Saw J.H."/>
            <person name="Jorgensen S.L."/>
            <person name="Zaremba-Niedzwiedzka K."/>
            <person name="Martijn J."/>
            <person name="Lind A.E."/>
            <person name="van Eijk R."/>
            <person name="Schleper C."/>
            <person name="Guy L."/>
            <person name="Ettema T.J."/>
        </authorList>
    </citation>
    <scope>NUCLEOTIDE SEQUENCE</scope>
</reference>
<protein>
    <submittedName>
        <fullName evidence="1">Uncharacterized protein</fullName>
    </submittedName>
</protein>
<proteinExistence type="predicted"/>
<dbReference type="AlphaFoldDB" id="A0A0F9M673"/>
<comment type="caution">
    <text evidence="1">The sequence shown here is derived from an EMBL/GenBank/DDBJ whole genome shotgun (WGS) entry which is preliminary data.</text>
</comment>
<name>A0A0F9M673_9ZZZZ</name>
<organism evidence="1">
    <name type="scientific">marine sediment metagenome</name>
    <dbReference type="NCBI Taxonomy" id="412755"/>
    <lineage>
        <taxon>unclassified sequences</taxon>
        <taxon>metagenomes</taxon>
        <taxon>ecological metagenomes</taxon>
    </lineage>
</organism>
<gene>
    <name evidence="1" type="ORF">LCGC14_1130130</name>
</gene>
<evidence type="ECO:0000313" key="1">
    <source>
        <dbReference type="EMBL" id="KKN01199.1"/>
    </source>
</evidence>
<accession>A0A0F9M673</accession>